<reference evidence="1" key="1">
    <citation type="submission" date="2021-01" db="EMBL/GenBank/DDBJ databases">
        <authorList>
            <person name="Corre E."/>
            <person name="Pelletier E."/>
            <person name="Niang G."/>
            <person name="Scheremetjew M."/>
            <person name="Finn R."/>
            <person name="Kale V."/>
            <person name="Holt S."/>
            <person name="Cochrane G."/>
            <person name="Meng A."/>
            <person name="Brown T."/>
            <person name="Cohen L."/>
        </authorList>
    </citation>
    <scope>NUCLEOTIDE SEQUENCE</scope>
    <source>
        <strain evidence="1">Pbaha01</strain>
    </source>
</reference>
<accession>A0A7S0FYE6</accession>
<gene>
    <name evidence="1" type="ORF">PBAH0796_LOCUS29406</name>
</gene>
<name>A0A7S0FYE6_9DINO</name>
<dbReference type="AlphaFoldDB" id="A0A7S0FYE6"/>
<sequence>MARPAVTRERYSTLTPSPVPAAMQHAAISRCDTLVSDTTGPCTCAWESTRLAICVAARWLGVGLRSHFCSAGAPAPKRRGAGGRTAVAASPGAAMPGTEEELKALRVRELKRALGLAGLDVSGCFDKESLFELLQPEGVTDRVLASLAAAAEAATPKACGVPLIVEQDTYLALDLKLGLSSVVARFMIDISTPFTTITNSMAQSLGGTLVQGTNPPQVTLGSAYLGELDCGEFRAVPVMMALPPDCCGVLSLDFLSRFDWEFDIQKCYAKIAKVPGDKAVAVPFDVGELRKVPVEFKSAKNMSMGGMEIKLLKTPLKLGRQGALAADMLLGTLGAFSVACEAYILFASVSACSAEAAKALALGGEDYPGQGKQIKTPGGKVQTFQDYSLSLAIGDGPEGPVAVNAQVCVDHPGLQKIGFTGGTPTAILGLDILGRSRIVFSPREMCLWLSLDLG</sequence>
<evidence type="ECO:0000313" key="1">
    <source>
        <dbReference type="EMBL" id="CAD8385718.1"/>
    </source>
</evidence>
<organism evidence="1">
    <name type="scientific">Pyrodinium bahamense</name>
    <dbReference type="NCBI Taxonomy" id="73915"/>
    <lineage>
        <taxon>Eukaryota</taxon>
        <taxon>Sar</taxon>
        <taxon>Alveolata</taxon>
        <taxon>Dinophyceae</taxon>
        <taxon>Gonyaulacales</taxon>
        <taxon>Pyrocystaceae</taxon>
        <taxon>Pyrodinium</taxon>
    </lineage>
</organism>
<proteinExistence type="predicted"/>
<dbReference type="EMBL" id="HBEG01048277">
    <property type="protein sequence ID" value="CAD8385718.1"/>
    <property type="molecule type" value="Transcribed_RNA"/>
</dbReference>
<protein>
    <submittedName>
        <fullName evidence="1">Uncharacterized protein</fullName>
    </submittedName>
</protein>